<evidence type="ECO:0000256" key="2">
    <source>
        <dbReference type="ARBA" id="ARBA00022603"/>
    </source>
</evidence>
<evidence type="ECO:0000259" key="8">
    <source>
        <dbReference type="PROSITE" id="PS50829"/>
    </source>
</evidence>
<organism evidence="9 11">
    <name type="scientific">Iris pallida</name>
    <name type="common">Sweet iris</name>
    <dbReference type="NCBI Taxonomy" id="29817"/>
    <lineage>
        <taxon>Eukaryota</taxon>
        <taxon>Viridiplantae</taxon>
        <taxon>Streptophyta</taxon>
        <taxon>Embryophyta</taxon>
        <taxon>Tracheophyta</taxon>
        <taxon>Spermatophyta</taxon>
        <taxon>Magnoliopsida</taxon>
        <taxon>Liliopsida</taxon>
        <taxon>Asparagales</taxon>
        <taxon>Iridaceae</taxon>
        <taxon>Iridoideae</taxon>
        <taxon>Irideae</taxon>
        <taxon>Iris</taxon>
    </lineage>
</organism>
<dbReference type="GO" id="GO:0032259">
    <property type="term" value="P:methylation"/>
    <property type="evidence" value="ECO:0007669"/>
    <property type="project" value="UniProtKB-KW"/>
</dbReference>
<reference evidence="9" key="1">
    <citation type="journal article" date="2023" name="GigaByte">
        <title>Genome assembly of the bearded iris, Iris pallida Lam.</title>
        <authorList>
            <person name="Bruccoleri R.E."/>
            <person name="Oakeley E.J."/>
            <person name="Faust A.M.E."/>
            <person name="Altorfer M."/>
            <person name="Dessus-Babus S."/>
            <person name="Burckhardt D."/>
            <person name="Oertli M."/>
            <person name="Naumann U."/>
            <person name="Petersen F."/>
            <person name="Wong J."/>
        </authorList>
    </citation>
    <scope>NUCLEOTIDE SEQUENCE</scope>
    <source>
        <strain evidence="9">GSM-AAB239-AS_SAM_17_03QT</strain>
    </source>
</reference>
<evidence type="ECO:0000256" key="5">
    <source>
        <dbReference type="ARBA" id="ARBA00022853"/>
    </source>
</evidence>
<dbReference type="PANTHER" id="PTHR45814:SF2">
    <property type="entry name" value="HISTONE-LYSINE N-METHYLTRANSFERASE SETD1"/>
    <property type="match status" value="1"/>
</dbReference>
<evidence type="ECO:0000313" key="9">
    <source>
        <dbReference type="EMBL" id="KAJ6801890.1"/>
    </source>
</evidence>
<keyword evidence="4" id="KW-0949">S-adenosyl-L-methionine</keyword>
<comment type="caution">
    <text evidence="9">The sequence shown here is derived from an EMBL/GenBank/DDBJ whole genome shotgun (WGS) entry which is preliminary data.</text>
</comment>
<dbReference type="GO" id="GO:0042800">
    <property type="term" value="F:histone H3K4 methyltransferase activity"/>
    <property type="evidence" value="ECO:0007669"/>
    <property type="project" value="InterPro"/>
</dbReference>
<dbReference type="Pfam" id="PF02213">
    <property type="entry name" value="GYF"/>
    <property type="match status" value="1"/>
</dbReference>
<accession>A0AAX6ED53</accession>
<dbReference type="Gene3D" id="3.30.1490.40">
    <property type="match status" value="2"/>
</dbReference>
<reference evidence="9" key="2">
    <citation type="submission" date="2023-04" db="EMBL/GenBank/DDBJ databases">
        <authorList>
            <person name="Bruccoleri R.E."/>
            <person name="Oakeley E.J."/>
            <person name="Faust A.-M."/>
            <person name="Dessus-Babus S."/>
            <person name="Altorfer M."/>
            <person name="Burckhardt D."/>
            <person name="Oertli M."/>
            <person name="Naumann U."/>
            <person name="Petersen F."/>
            <person name="Wong J."/>
        </authorList>
    </citation>
    <scope>NUCLEOTIDE SEQUENCE</scope>
    <source>
        <strain evidence="9">GSM-AAB239-AS_SAM_17_03QT</strain>
        <tissue evidence="9">Leaf</tissue>
    </source>
</reference>
<keyword evidence="11" id="KW-1185">Reference proteome</keyword>
<dbReference type="GO" id="GO:0048188">
    <property type="term" value="C:Set1C/COMPASS complex"/>
    <property type="evidence" value="ECO:0007669"/>
    <property type="project" value="TreeGrafter"/>
</dbReference>
<keyword evidence="2" id="KW-0489">Methyltransferase</keyword>
<dbReference type="EMBL" id="JANAVB010037544">
    <property type="protein sequence ID" value="KAJ6801890.1"/>
    <property type="molecule type" value="Genomic_DNA"/>
</dbReference>
<dbReference type="Proteomes" id="UP001140949">
    <property type="component" value="Unassembled WGS sequence"/>
</dbReference>
<feature type="compositionally biased region" description="Basic and acidic residues" evidence="7">
    <location>
        <begin position="839"/>
        <end position="849"/>
    </location>
</feature>
<keyword evidence="5" id="KW-0156">Chromatin regulator</keyword>
<evidence type="ECO:0000256" key="7">
    <source>
        <dbReference type="SAM" id="MobiDB-lite"/>
    </source>
</evidence>
<evidence type="ECO:0000256" key="1">
    <source>
        <dbReference type="ARBA" id="ARBA00004123"/>
    </source>
</evidence>
<dbReference type="InterPro" id="IPR003169">
    <property type="entry name" value="GYF"/>
</dbReference>
<feature type="region of interest" description="Disordered" evidence="7">
    <location>
        <begin position="823"/>
        <end position="869"/>
    </location>
</feature>
<sequence length="927" mass="101668">MGSFHTANSLQCTGEVSSSSLLQKDGSQGSAVSHGGGFVSGWMYVNEHGQMCGPFFREQLSEGLSSGFLPEELPIYPVVNGNPVSGIPLKYLRHFPDHAWHSANFPTTAMQSQTNELAVGSLATSGQDCPMLQPSSDISHGSTGQVKVNVGATNVAPLKLSHMSIGEICWMFEDEGGTKHGPHSLEELLYWHQSSYLQDSLMIYHVDSKLGPFTLATLVDMWSTDRRMDNAEEDINGDDASSVISFISEISEEVSSQLHAGIMKAARRVLLDEIVSNVIREFVASKKAQKHIMRERTSNDAKVCSNKMSKAVSEKKSIAVANKDPLSHHVSRETNTPAQTDSISRASVSVRIDNFSEILLAVYNTCYYDCMRVLWNGVFYGPVADYCGTWLKAKRWSDSSAMSVTGASVERETTKINDMEIAANITSNMVAIESQPSISDPVFPPGFIDMDERQVDANILDDTVEIEPHPSNCDMDFPPGFEPAVGSKESSDCSPAVVQLMFSAEVDSKESNLCHANTLSGALTEIQSTLENELYVSAKTSLFDYFQELLKEEMIRLFYPAIEAEENKEVIDVGVPCSQTNVPTCPDLVADVMLDSSDPLSSPAKHSVSIFERLSVPTASVPGEQDFDEPPPPGLEESSMPFSLVEKSKIHPSMSDNHVPLIDKFVTLAFCRQKVHEEVLKECKSFLLADAFNESYSRRKKENLNHLLGDGTNSHGRDNTCNTSVVVEAPSKRSRDMDSLGALATGNATYIRKKKRGSKILETLPACLPMKNANLSKQVGIDISGDHHIPESLPDLSKQSSVIVTSQESLELKSESLVKTKPLQVDSTSARKKTRKLRKPQEKQKRDSLPLDETDVSKISQGSRLYHDDSGNAVSAALSEWKLETGSALELEHTTEKVVSNNQLDLNFQQGSKVLSSDVSSQKSHHV</sequence>
<dbReference type="EMBL" id="JANAVB010021999">
    <property type="protein sequence ID" value="KAJ6824549.1"/>
    <property type="molecule type" value="Genomic_DNA"/>
</dbReference>
<keyword evidence="6" id="KW-0539">Nucleus</keyword>
<dbReference type="PROSITE" id="PS50829">
    <property type="entry name" value="GYF"/>
    <property type="match status" value="1"/>
</dbReference>
<comment type="subcellular location">
    <subcellularLocation>
        <location evidence="1">Nucleus</location>
    </subcellularLocation>
</comment>
<gene>
    <name evidence="9" type="ORF">M6B38_195525</name>
    <name evidence="10" type="ORF">M6B38_382085</name>
</gene>
<dbReference type="SUPFAM" id="SSF55277">
    <property type="entry name" value="GYF domain"/>
    <property type="match status" value="1"/>
</dbReference>
<keyword evidence="3" id="KW-0808">Transferase</keyword>
<name>A0AAX6ED53_IRIPA</name>
<feature type="domain" description="GYF" evidence="8">
    <location>
        <begin position="167"/>
        <end position="219"/>
    </location>
</feature>
<evidence type="ECO:0000256" key="4">
    <source>
        <dbReference type="ARBA" id="ARBA00022691"/>
    </source>
</evidence>
<dbReference type="InterPro" id="IPR044570">
    <property type="entry name" value="Set1-like"/>
</dbReference>
<protein>
    <submittedName>
        <fullName evidence="9">Histone-lysine N-methyltransferase ATXR7 isoform X2</fullName>
    </submittedName>
</protein>
<dbReference type="AlphaFoldDB" id="A0AAX6ED53"/>
<evidence type="ECO:0000313" key="10">
    <source>
        <dbReference type="EMBL" id="KAJ6824549.1"/>
    </source>
</evidence>
<evidence type="ECO:0000256" key="3">
    <source>
        <dbReference type="ARBA" id="ARBA00022679"/>
    </source>
</evidence>
<evidence type="ECO:0000256" key="6">
    <source>
        <dbReference type="ARBA" id="ARBA00023242"/>
    </source>
</evidence>
<dbReference type="InterPro" id="IPR035445">
    <property type="entry name" value="GYF-like_dom_sf"/>
</dbReference>
<dbReference type="PANTHER" id="PTHR45814">
    <property type="entry name" value="HISTONE-LYSINE N-METHYLTRANSFERASE SETD1"/>
    <property type="match status" value="1"/>
</dbReference>
<evidence type="ECO:0000313" key="11">
    <source>
        <dbReference type="Proteomes" id="UP001140949"/>
    </source>
</evidence>
<proteinExistence type="predicted"/>